<keyword evidence="9" id="KW-1185">Reference proteome</keyword>
<sequence length="771" mass="85322">MATIQIQRTRNAPTITKTAITQKQSLEIVQTMLHGSLSTLAYLRALFAENTFDTQVYDMGQDVYSYKDYAAGKLTRKASQANPPHTVMRILRRGRSRRADKFLDWLASIPERGAFVAIKAGHLHALQVYVHGDPDDRSKVLETYTFTFKYSVTDADHVDVTGVELDTPGSLISLQATNTAFQSMVRRLMTMCPTLPELPAQRYVSMELFYAPGVSQYKPRDFVPSTIDTLALPVADGWDRETMALAPLDARFHGSTMQIMTLVDPAAKKYTEPPVTYYPAIVQYTSRVSKAAILGLTAASGCTDEVQKTVCRSDSDTVTPSTIVTELNKQRQNVDGDVPITHKLVQAASEDAFPKPVMPETEPQETPGPIFLASDSNTAARMRPYRPSIPAAVRTHNAENVESQSSNIAGMQHAFCNMMHPEHISQGETQTLSQMTQPLVQKGRNTSLGHSASSPPQVALPSTAKRDALMLSPSKASNLKQEQRQLKNTAIEIIKHSGRRDLKGDLVLCQCDHHKEEDGMVQCTYCKTWQHLPCYGYTGVDDPRLPDEHTCYQCLLDKDEHATLVRLQDLALKRRVMDYAIQHGFRSQKQLVDDLELQPRQAPTVMAFLKTAGYLVDASGAHKPGYAASRKPSLVAVISGPNHQDMLQTLFDPLALIAHHYKLPARPMTQLNLTQHLLASQAPDMPPPATPTVRHHKGVSATPGSGLDIRASMAPYETPSRPRGQALAPRKRPAEESVDSNFFKRFKSMQTKCVLDANGMTSSPAFYTSDL</sequence>
<reference evidence="8" key="1">
    <citation type="submission" date="2023-07" db="EMBL/GenBank/DDBJ databases">
        <title>Black Yeasts Isolated from many extreme environments.</title>
        <authorList>
            <person name="Coleine C."/>
            <person name="Stajich J.E."/>
            <person name="Selbmann L."/>
        </authorList>
    </citation>
    <scope>NUCLEOTIDE SEQUENCE</scope>
    <source>
        <strain evidence="8">CCFEE 5485</strain>
    </source>
</reference>
<comment type="caution">
    <text evidence="8">The sequence shown here is derived from an EMBL/GenBank/DDBJ whole genome shotgun (WGS) entry which is preliminary data.</text>
</comment>
<gene>
    <name evidence="8" type="ORF">LTR78_004246</name>
</gene>
<protein>
    <recommendedName>
        <fullName evidence="7">HORMA domain-containing protein</fullName>
    </recommendedName>
</protein>
<dbReference type="InterPro" id="IPR036570">
    <property type="entry name" value="HORMA_dom_sf"/>
</dbReference>
<dbReference type="InterPro" id="IPR003511">
    <property type="entry name" value="HORMA_dom"/>
</dbReference>
<dbReference type="InterPro" id="IPR011011">
    <property type="entry name" value="Znf_FYVE_PHD"/>
</dbReference>
<comment type="subcellular location">
    <subcellularLocation>
        <location evidence="2">Chromosome</location>
    </subcellularLocation>
    <subcellularLocation>
        <location evidence="1">Nucleus</location>
    </subcellularLocation>
</comment>
<dbReference type="Pfam" id="PF02301">
    <property type="entry name" value="HORMA"/>
    <property type="match status" value="1"/>
</dbReference>
<dbReference type="GO" id="GO:0005694">
    <property type="term" value="C:chromosome"/>
    <property type="evidence" value="ECO:0007669"/>
    <property type="project" value="UniProtKB-SubCell"/>
</dbReference>
<evidence type="ECO:0000259" key="7">
    <source>
        <dbReference type="PROSITE" id="PS50815"/>
    </source>
</evidence>
<evidence type="ECO:0000256" key="6">
    <source>
        <dbReference type="SAM" id="MobiDB-lite"/>
    </source>
</evidence>
<dbReference type="GO" id="GO:0051598">
    <property type="term" value="P:meiotic recombination checkpoint signaling"/>
    <property type="evidence" value="ECO:0007669"/>
    <property type="project" value="TreeGrafter"/>
</dbReference>
<dbReference type="PANTHER" id="PTHR48225">
    <property type="entry name" value="HORMA DOMAIN-CONTAINING PROTEIN 1"/>
    <property type="match status" value="1"/>
</dbReference>
<dbReference type="Gene3D" id="3.30.40.10">
    <property type="entry name" value="Zinc/RING finger domain, C3HC4 (zinc finger)"/>
    <property type="match status" value="1"/>
</dbReference>
<evidence type="ECO:0000256" key="4">
    <source>
        <dbReference type="ARBA" id="ARBA00023242"/>
    </source>
</evidence>
<keyword evidence="3" id="KW-0158">Chromosome</keyword>
<dbReference type="InterPro" id="IPR013083">
    <property type="entry name" value="Znf_RING/FYVE/PHD"/>
</dbReference>
<dbReference type="PROSITE" id="PS50815">
    <property type="entry name" value="HORMA"/>
    <property type="match status" value="1"/>
</dbReference>
<dbReference type="Proteomes" id="UP001274830">
    <property type="component" value="Unassembled WGS sequence"/>
</dbReference>
<organism evidence="8 9">
    <name type="scientific">Recurvomyces mirabilis</name>
    <dbReference type="NCBI Taxonomy" id="574656"/>
    <lineage>
        <taxon>Eukaryota</taxon>
        <taxon>Fungi</taxon>
        <taxon>Dikarya</taxon>
        <taxon>Ascomycota</taxon>
        <taxon>Pezizomycotina</taxon>
        <taxon>Dothideomycetes</taxon>
        <taxon>Dothideomycetidae</taxon>
        <taxon>Mycosphaerellales</taxon>
        <taxon>Teratosphaeriaceae</taxon>
        <taxon>Recurvomyces</taxon>
    </lineage>
</organism>
<keyword evidence="5" id="KW-0469">Meiosis</keyword>
<evidence type="ECO:0000313" key="8">
    <source>
        <dbReference type="EMBL" id="KAK3676054.1"/>
    </source>
</evidence>
<dbReference type="PANTHER" id="PTHR48225:SF7">
    <property type="entry name" value="MEIOSIS-SPECIFIC PROTEIN HOP1"/>
    <property type="match status" value="1"/>
</dbReference>
<dbReference type="GO" id="GO:0007130">
    <property type="term" value="P:synaptonemal complex assembly"/>
    <property type="evidence" value="ECO:0007669"/>
    <property type="project" value="TreeGrafter"/>
</dbReference>
<dbReference type="SUPFAM" id="SSF57903">
    <property type="entry name" value="FYVE/PHD zinc finger"/>
    <property type="match status" value="1"/>
</dbReference>
<accession>A0AAE0WQD0</accession>
<feature type="domain" description="HORMA" evidence="7">
    <location>
        <begin position="23"/>
        <end position="259"/>
    </location>
</feature>
<name>A0AAE0WQD0_9PEZI</name>
<dbReference type="AlphaFoldDB" id="A0AAE0WQD0"/>
<evidence type="ECO:0000256" key="1">
    <source>
        <dbReference type="ARBA" id="ARBA00004123"/>
    </source>
</evidence>
<dbReference type="GO" id="GO:0005634">
    <property type="term" value="C:nucleus"/>
    <property type="evidence" value="ECO:0007669"/>
    <property type="project" value="UniProtKB-SubCell"/>
</dbReference>
<evidence type="ECO:0000256" key="2">
    <source>
        <dbReference type="ARBA" id="ARBA00004286"/>
    </source>
</evidence>
<evidence type="ECO:0000256" key="3">
    <source>
        <dbReference type="ARBA" id="ARBA00022454"/>
    </source>
</evidence>
<feature type="region of interest" description="Disordered" evidence="6">
    <location>
        <begin position="681"/>
        <end position="738"/>
    </location>
</feature>
<evidence type="ECO:0000313" key="9">
    <source>
        <dbReference type="Proteomes" id="UP001274830"/>
    </source>
</evidence>
<evidence type="ECO:0000256" key="5">
    <source>
        <dbReference type="ARBA" id="ARBA00023254"/>
    </source>
</evidence>
<dbReference type="InterPro" id="IPR051294">
    <property type="entry name" value="HORMA_MeioticProgression"/>
</dbReference>
<dbReference type="Gene3D" id="3.30.900.10">
    <property type="entry name" value="HORMA domain"/>
    <property type="match status" value="1"/>
</dbReference>
<proteinExistence type="predicted"/>
<dbReference type="SUPFAM" id="SSF56019">
    <property type="entry name" value="The spindle assembly checkpoint protein mad2"/>
    <property type="match status" value="1"/>
</dbReference>
<keyword evidence="4" id="KW-0539">Nucleus</keyword>
<dbReference type="EMBL" id="JAUTXT010000012">
    <property type="protein sequence ID" value="KAK3676054.1"/>
    <property type="molecule type" value="Genomic_DNA"/>
</dbReference>